<gene>
    <name evidence="1" type="ORF">CHARACLAT_027649</name>
</gene>
<accession>A0ABU7F7A1</accession>
<evidence type="ECO:0000313" key="2">
    <source>
        <dbReference type="Proteomes" id="UP001352852"/>
    </source>
</evidence>
<comment type="caution">
    <text evidence="1">The sequence shown here is derived from an EMBL/GenBank/DDBJ whole genome shotgun (WGS) entry which is preliminary data.</text>
</comment>
<keyword evidence="2" id="KW-1185">Reference proteome</keyword>
<dbReference type="Proteomes" id="UP001352852">
    <property type="component" value="Unassembled WGS sequence"/>
</dbReference>
<protein>
    <submittedName>
        <fullName evidence="1">Uncharacterized protein</fullName>
    </submittedName>
</protein>
<reference evidence="1 2" key="1">
    <citation type="submission" date="2021-06" db="EMBL/GenBank/DDBJ databases">
        <authorList>
            <person name="Palmer J.M."/>
        </authorList>
    </citation>
    <scope>NUCLEOTIDE SEQUENCE [LARGE SCALE GENOMIC DNA]</scope>
    <source>
        <strain evidence="1 2">CL_MEX2019</strain>
        <tissue evidence="1">Muscle</tissue>
    </source>
</reference>
<proteinExistence type="predicted"/>
<name>A0ABU7F7A1_9TELE</name>
<dbReference type="EMBL" id="JAHUTJ010077302">
    <property type="protein sequence ID" value="MED6295072.1"/>
    <property type="molecule type" value="Genomic_DNA"/>
</dbReference>
<organism evidence="1 2">
    <name type="scientific">Characodon lateralis</name>
    <dbReference type="NCBI Taxonomy" id="208331"/>
    <lineage>
        <taxon>Eukaryota</taxon>
        <taxon>Metazoa</taxon>
        <taxon>Chordata</taxon>
        <taxon>Craniata</taxon>
        <taxon>Vertebrata</taxon>
        <taxon>Euteleostomi</taxon>
        <taxon>Actinopterygii</taxon>
        <taxon>Neopterygii</taxon>
        <taxon>Teleostei</taxon>
        <taxon>Neoteleostei</taxon>
        <taxon>Acanthomorphata</taxon>
        <taxon>Ovalentaria</taxon>
        <taxon>Atherinomorphae</taxon>
        <taxon>Cyprinodontiformes</taxon>
        <taxon>Goodeidae</taxon>
        <taxon>Characodon</taxon>
    </lineage>
</organism>
<sequence length="150" mass="17027">MELTSVFINLIHPRTVSMGVRSGEPPGPKDKMYFFRQVNCCAVLMKDLVIITHGEGTWSRGIPSATSSHSQRCFLFLFYFVALQAFFKSLTDRKWVKRKGKTCSKGQHAGAQTRCDEDCSLRTQIMHFNLQPLLCPASRGLTPMHNLNHH</sequence>
<evidence type="ECO:0000313" key="1">
    <source>
        <dbReference type="EMBL" id="MED6295072.1"/>
    </source>
</evidence>